<dbReference type="AlphaFoldDB" id="A0A2M9Q5Q8"/>
<protein>
    <submittedName>
        <fullName evidence="1">Uncharacterized protein</fullName>
    </submittedName>
</protein>
<comment type="caution">
    <text evidence="1">The sequence shown here is derived from an EMBL/GenBank/DDBJ whole genome shotgun (WGS) entry which is preliminary data.</text>
</comment>
<sequence>MPSTWNKMKEDVETGWDIVLWSKSYGMGEAAKLAACIYLGCATAYLGQELKDLAAKVGKDLVEKALANKGKIFGAGQFEVEAKDAYYSVYHKVWNPLKSRHEKVTTERFVRLYVRMRRKKRHAENYNYLVQADHYVQSEESQLPEYSGGLVYPVNAEGKIFL</sequence>
<accession>A0A2M9Q5Q8</accession>
<evidence type="ECO:0000313" key="2">
    <source>
        <dbReference type="Proteomes" id="UP000232101"/>
    </source>
</evidence>
<dbReference type="RefSeq" id="WP_100543360.1">
    <property type="nucleotide sequence ID" value="NZ_PHQY01000612.1"/>
</dbReference>
<name>A0A2M9Q5Q8_9BACI</name>
<dbReference type="EMBL" id="PHQY01000612">
    <property type="protein sequence ID" value="PJO43395.1"/>
    <property type="molecule type" value="Genomic_DNA"/>
</dbReference>
<dbReference type="Proteomes" id="UP000232101">
    <property type="component" value="Unassembled WGS sequence"/>
</dbReference>
<evidence type="ECO:0000313" key="1">
    <source>
        <dbReference type="EMBL" id="PJO43395.1"/>
    </source>
</evidence>
<reference evidence="1 2" key="1">
    <citation type="submission" date="2017-11" db="EMBL/GenBank/DDBJ databases">
        <title>Bacterial isolate from king chilli rhizosphere.</title>
        <authorList>
            <person name="Takhelmayum P."/>
            <person name="Sarangthem I."/>
        </authorList>
    </citation>
    <scope>NUCLEOTIDE SEQUENCE [LARGE SCALE GENOMIC DNA]</scope>
    <source>
        <strain evidence="2">t26</strain>
    </source>
</reference>
<proteinExistence type="predicted"/>
<organism evidence="1 2">
    <name type="scientific">Lysinibacillus xylanilyticus</name>
    <dbReference type="NCBI Taxonomy" id="582475"/>
    <lineage>
        <taxon>Bacteria</taxon>
        <taxon>Bacillati</taxon>
        <taxon>Bacillota</taxon>
        <taxon>Bacilli</taxon>
        <taxon>Bacillales</taxon>
        <taxon>Bacillaceae</taxon>
        <taxon>Lysinibacillus</taxon>
    </lineage>
</organism>
<gene>
    <name evidence="1" type="ORF">CWD94_12655</name>
</gene>